<evidence type="ECO:0000313" key="2">
    <source>
        <dbReference type="Proteomes" id="UP001498398"/>
    </source>
</evidence>
<sequence length="424" mass="47066">MFEAIFANEPEDPRRWFRLNVWGGSLATITATFSVTKQNAPLAVQPFKPELRSLFTQQLNHHYMSLDFVNLASCVYAQLVTSSQSAPFPCIHPKQDACQICDRDASVAKGKLAPSFIWARVLWCVECQRRVSDFLEYLLACPPYVEWLKENLNSRLLVLFILFRAVQMLNHGSTFSNDILAEWITKPCLLPTSSSPCGEDFQMRGLHVFCQRHYKAVGEFGGQLPGPFELAKICNDICEQVEKGGNYKSLVQSYTDLHKPRGRKSDQFLGVPCYRCGSLCNQKAIELPEIWSDQQPFSSKAPGASPMLIPSSAPLSIPTANAERNAEQCSSVQKSEPPQVTRVIMDLVAASDAIIAATESITHSANMSPALRDALANLPLPTLPSSPPVHALCQSCRDKHTNFMQGADFISQTTHTITGSDQRR</sequence>
<keyword evidence="2" id="KW-1185">Reference proteome</keyword>
<dbReference type="Proteomes" id="UP001498398">
    <property type="component" value="Unassembled WGS sequence"/>
</dbReference>
<name>A0ABR1K4C9_9AGAR</name>
<comment type="caution">
    <text evidence="1">The sequence shown here is derived from an EMBL/GenBank/DDBJ whole genome shotgun (WGS) entry which is preliminary data.</text>
</comment>
<proteinExistence type="predicted"/>
<dbReference type="EMBL" id="JBANRG010000003">
    <property type="protein sequence ID" value="KAK7469187.1"/>
    <property type="molecule type" value="Genomic_DNA"/>
</dbReference>
<reference evidence="1 2" key="1">
    <citation type="submission" date="2024-01" db="EMBL/GenBank/DDBJ databases">
        <title>A draft genome for the cacao thread blight pathogen Marasmiellus scandens.</title>
        <authorList>
            <person name="Baruah I.K."/>
            <person name="Leung J."/>
            <person name="Bukari Y."/>
            <person name="Amoako-Attah I."/>
            <person name="Meinhardt L.W."/>
            <person name="Bailey B.A."/>
            <person name="Cohen S.P."/>
        </authorList>
    </citation>
    <scope>NUCLEOTIDE SEQUENCE [LARGE SCALE GENOMIC DNA]</scope>
    <source>
        <strain evidence="1 2">GH-19</strain>
    </source>
</reference>
<accession>A0ABR1K4C9</accession>
<evidence type="ECO:0000313" key="1">
    <source>
        <dbReference type="EMBL" id="KAK7469187.1"/>
    </source>
</evidence>
<protein>
    <submittedName>
        <fullName evidence="1">Uncharacterized protein</fullName>
    </submittedName>
</protein>
<organism evidence="1 2">
    <name type="scientific">Marasmiellus scandens</name>
    <dbReference type="NCBI Taxonomy" id="2682957"/>
    <lineage>
        <taxon>Eukaryota</taxon>
        <taxon>Fungi</taxon>
        <taxon>Dikarya</taxon>
        <taxon>Basidiomycota</taxon>
        <taxon>Agaricomycotina</taxon>
        <taxon>Agaricomycetes</taxon>
        <taxon>Agaricomycetidae</taxon>
        <taxon>Agaricales</taxon>
        <taxon>Marasmiineae</taxon>
        <taxon>Omphalotaceae</taxon>
        <taxon>Marasmiellus</taxon>
    </lineage>
</organism>
<gene>
    <name evidence="1" type="ORF">VKT23_003678</name>
</gene>